<keyword evidence="1 3" id="KW-0378">Hydrolase</keyword>
<reference evidence="3 4" key="1">
    <citation type="submission" date="2018-07" db="EMBL/GenBank/DDBJ databases">
        <title>Marsedoiliclastica nanhaica gen. nov. sp. nov., a novel marine hydrocarbonoclastic bacterium isolated from an in-situ enriched hydrocarbon-degrading consortium in deep-sea sediment.</title>
        <authorList>
            <person name="Dong C."/>
            <person name="Ma T."/>
            <person name="Liu R."/>
            <person name="Shao Z."/>
        </authorList>
    </citation>
    <scope>NUCLEOTIDE SEQUENCE [LARGE SCALE GENOMIC DNA]</scope>
    <source>
        <strain evidence="4">soil36-7</strain>
    </source>
</reference>
<dbReference type="EMBL" id="CP031093">
    <property type="protein sequence ID" value="QCF26769.1"/>
    <property type="molecule type" value="Genomic_DNA"/>
</dbReference>
<dbReference type="InterPro" id="IPR029058">
    <property type="entry name" value="AB_hydrolase_fold"/>
</dbReference>
<evidence type="ECO:0000313" key="3">
    <source>
        <dbReference type="EMBL" id="QCF26769.1"/>
    </source>
</evidence>
<feature type="domain" description="Serine aminopeptidase S33" evidence="2">
    <location>
        <begin position="27"/>
        <end position="267"/>
    </location>
</feature>
<dbReference type="OrthoDB" id="9805123at2"/>
<name>A0A4P7XI59_9ALTE</name>
<evidence type="ECO:0000256" key="1">
    <source>
        <dbReference type="ARBA" id="ARBA00022801"/>
    </source>
</evidence>
<proteinExistence type="predicted"/>
<gene>
    <name evidence="3" type="ORF">soil367_12960</name>
</gene>
<organism evidence="3 4">
    <name type="scientific">Hydrocarboniclastica marina</name>
    <dbReference type="NCBI Taxonomy" id="2259620"/>
    <lineage>
        <taxon>Bacteria</taxon>
        <taxon>Pseudomonadati</taxon>
        <taxon>Pseudomonadota</taxon>
        <taxon>Gammaproteobacteria</taxon>
        <taxon>Alteromonadales</taxon>
        <taxon>Alteromonadaceae</taxon>
        <taxon>Hydrocarboniclastica</taxon>
    </lineage>
</organism>
<evidence type="ECO:0000313" key="4">
    <source>
        <dbReference type="Proteomes" id="UP000298049"/>
    </source>
</evidence>
<protein>
    <submittedName>
        <fullName evidence="3">Alpha/beta fold hydrolase</fullName>
    </submittedName>
</protein>
<dbReference type="Pfam" id="PF12146">
    <property type="entry name" value="Hydrolase_4"/>
    <property type="match status" value="1"/>
</dbReference>
<dbReference type="Gene3D" id="3.40.50.1820">
    <property type="entry name" value="alpha/beta hydrolase"/>
    <property type="match status" value="1"/>
</dbReference>
<dbReference type="InterPro" id="IPR022742">
    <property type="entry name" value="Hydrolase_4"/>
</dbReference>
<dbReference type="PANTHER" id="PTHR22946:SF9">
    <property type="entry name" value="POLYKETIDE TRANSFERASE AF380"/>
    <property type="match status" value="1"/>
</dbReference>
<sequence>MRTTFEFRSGDDLCSAWLYVPDSGSAPFATVVMAHGLGGTRELRLDAFADAFCAAGYACLVFDYRHFGASGGEPRQLLDIKRQHEDWRSAIQAARNHPQLDPKRLVLWGTSMGGGHVIQIGSEDVRLAAVIAQCPFTDGISSALAVNPISSVKVTARALRDKIGSFFGKPPVMIPLAGARHGTALMTAPDAMAGYHALVPANSGFNDEVAARVALQILAYRPGLRASRVQCPILFCVCEKDTVAPPAPTLRYARTAPRGEIEVYDEGHFDIYVGKAFQRVCQQQIAFLAKHVPA</sequence>
<dbReference type="RefSeq" id="WP_136549473.1">
    <property type="nucleotide sequence ID" value="NZ_CP031093.1"/>
</dbReference>
<dbReference type="SUPFAM" id="SSF53474">
    <property type="entry name" value="alpha/beta-Hydrolases"/>
    <property type="match status" value="1"/>
</dbReference>
<keyword evidence="4" id="KW-1185">Reference proteome</keyword>
<dbReference type="Proteomes" id="UP000298049">
    <property type="component" value="Chromosome"/>
</dbReference>
<accession>A0A4P7XI59</accession>
<dbReference type="KEGG" id="hmi:soil367_12960"/>
<dbReference type="AlphaFoldDB" id="A0A4P7XI59"/>
<dbReference type="InterPro" id="IPR050261">
    <property type="entry name" value="FrsA_esterase"/>
</dbReference>
<dbReference type="GO" id="GO:0052689">
    <property type="term" value="F:carboxylic ester hydrolase activity"/>
    <property type="evidence" value="ECO:0007669"/>
    <property type="project" value="UniProtKB-ARBA"/>
</dbReference>
<dbReference type="PANTHER" id="PTHR22946">
    <property type="entry name" value="DIENELACTONE HYDROLASE DOMAIN-CONTAINING PROTEIN-RELATED"/>
    <property type="match status" value="1"/>
</dbReference>
<evidence type="ECO:0000259" key="2">
    <source>
        <dbReference type="Pfam" id="PF12146"/>
    </source>
</evidence>